<accession>A0A5N7C5F4</accession>
<evidence type="ECO:0000313" key="1">
    <source>
        <dbReference type="EMBL" id="KAE8389335.1"/>
    </source>
</evidence>
<reference evidence="1" key="1">
    <citation type="submission" date="2019-04" db="EMBL/GenBank/DDBJ databases">
        <title>Friends and foes A comparative genomics studyof 23 Aspergillus species from section Flavi.</title>
        <authorList>
            <consortium name="DOE Joint Genome Institute"/>
            <person name="Kjaerbolling I."/>
            <person name="Vesth T."/>
            <person name="Frisvad J.C."/>
            <person name="Nybo J.L."/>
            <person name="Theobald S."/>
            <person name="Kildgaard S."/>
            <person name="Isbrandt T."/>
            <person name="Kuo A."/>
            <person name="Sato A."/>
            <person name="Lyhne E.K."/>
            <person name="Kogle M.E."/>
            <person name="Wiebenga A."/>
            <person name="Kun R.S."/>
            <person name="Lubbers R.J."/>
            <person name="Makela M.R."/>
            <person name="Barry K."/>
            <person name="Chovatia M."/>
            <person name="Clum A."/>
            <person name="Daum C."/>
            <person name="Haridas S."/>
            <person name="He G."/>
            <person name="LaButti K."/>
            <person name="Lipzen A."/>
            <person name="Mondo S."/>
            <person name="Riley R."/>
            <person name="Salamov A."/>
            <person name="Simmons B.A."/>
            <person name="Magnuson J.K."/>
            <person name="Henrissat B."/>
            <person name="Mortensen U.H."/>
            <person name="Larsen T.O."/>
            <person name="Devries R.P."/>
            <person name="Grigoriev I.V."/>
            <person name="Machida M."/>
            <person name="Baker S.E."/>
            <person name="Andersen M.R."/>
        </authorList>
    </citation>
    <scope>NUCLEOTIDE SEQUENCE [LARGE SCALE GENOMIC DNA]</scope>
    <source>
        <strain evidence="1">IBT 14317</strain>
    </source>
</reference>
<dbReference type="AlphaFoldDB" id="A0A5N7C5F4"/>
<organism evidence="1">
    <name type="scientific">Petromyces alliaceus</name>
    <name type="common">Aspergillus alliaceus</name>
    <dbReference type="NCBI Taxonomy" id="209559"/>
    <lineage>
        <taxon>Eukaryota</taxon>
        <taxon>Fungi</taxon>
        <taxon>Dikarya</taxon>
        <taxon>Ascomycota</taxon>
        <taxon>Pezizomycotina</taxon>
        <taxon>Eurotiomycetes</taxon>
        <taxon>Eurotiomycetidae</taxon>
        <taxon>Eurotiales</taxon>
        <taxon>Aspergillaceae</taxon>
        <taxon>Aspergillus</taxon>
        <taxon>Aspergillus subgen. Circumdati</taxon>
    </lineage>
</organism>
<name>A0A5N7C5F4_PETAA</name>
<gene>
    <name evidence="1" type="ORF">BDV23DRAFT_157348</name>
</gene>
<protein>
    <submittedName>
        <fullName evidence="1">Uncharacterized protein</fullName>
    </submittedName>
</protein>
<proteinExistence type="predicted"/>
<dbReference type="EMBL" id="ML735267">
    <property type="protein sequence ID" value="KAE8389335.1"/>
    <property type="molecule type" value="Genomic_DNA"/>
</dbReference>
<sequence>MLMRTLGQFTLVLRIVFCNILYVNILQLQLQQAWKKKSVPSGMFLWHRSASQNSSRRVLRAEKSN</sequence>
<dbReference type="Proteomes" id="UP000326877">
    <property type="component" value="Unassembled WGS sequence"/>
</dbReference>